<name>X1AZZ6_9ZZZZ</name>
<organism evidence="1">
    <name type="scientific">marine sediment metagenome</name>
    <dbReference type="NCBI Taxonomy" id="412755"/>
    <lineage>
        <taxon>unclassified sequences</taxon>
        <taxon>metagenomes</taxon>
        <taxon>ecological metagenomes</taxon>
    </lineage>
</organism>
<accession>X1AZZ6</accession>
<reference evidence="1" key="1">
    <citation type="journal article" date="2014" name="Front. Microbiol.">
        <title>High frequency of phylogenetically diverse reductive dehalogenase-homologous genes in deep subseafloor sedimentary metagenomes.</title>
        <authorList>
            <person name="Kawai M."/>
            <person name="Futagami T."/>
            <person name="Toyoda A."/>
            <person name="Takaki Y."/>
            <person name="Nishi S."/>
            <person name="Hori S."/>
            <person name="Arai W."/>
            <person name="Tsubouchi T."/>
            <person name="Morono Y."/>
            <person name="Uchiyama I."/>
            <person name="Ito T."/>
            <person name="Fujiyama A."/>
            <person name="Inagaki F."/>
            <person name="Takami H."/>
        </authorList>
    </citation>
    <scope>NUCLEOTIDE SEQUENCE</scope>
    <source>
        <strain evidence="1">Expedition CK06-06</strain>
    </source>
</reference>
<evidence type="ECO:0000313" key="1">
    <source>
        <dbReference type="EMBL" id="GAG65331.1"/>
    </source>
</evidence>
<proteinExistence type="predicted"/>
<comment type="caution">
    <text evidence="1">The sequence shown here is derived from an EMBL/GenBank/DDBJ whole genome shotgun (WGS) entry which is preliminary data.</text>
</comment>
<dbReference type="EMBL" id="BART01007892">
    <property type="protein sequence ID" value="GAG65331.1"/>
    <property type="molecule type" value="Genomic_DNA"/>
</dbReference>
<dbReference type="AlphaFoldDB" id="X1AZZ6"/>
<gene>
    <name evidence="1" type="ORF">S01H4_17870</name>
</gene>
<protein>
    <recommendedName>
        <fullName evidence="2">Ribbon-helix-helix protein CopG domain-containing protein</fullName>
    </recommendedName>
</protein>
<evidence type="ECO:0008006" key="2">
    <source>
        <dbReference type="Google" id="ProtNLM"/>
    </source>
</evidence>
<sequence>MENYVSLKVRPDIKKALKIKSAKEDLNLRDLTKRIIREGLIEEDDLSNG</sequence>